<feature type="compositionally biased region" description="Polar residues" evidence="1">
    <location>
        <begin position="75"/>
        <end position="84"/>
    </location>
</feature>
<comment type="caution">
    <text evidence="3">The sequence shown here is derived from an EMBL/GenBank/DDBJ whole genome shotgun (WGS) entry which is preliminary data.</text>
</comment>
<dbReference type="EMBL" id="NFDE01000053">
    <property type="protein sequence ID" value="OTX88193.1"/>
    <property type="molecule type" value="Genomic_DNA"/>
</dbReference>
<gene>
    <name evidence="3" type="ORF">BK730_17045</name>
</gene>
<dbReference type="AlphaFoldDB" id="A0A242Z641"/>
<dbReference type="Proteomes" id="UP000194945">
    <property type="component" value="Unassembled WGS sequence"/>
</dbReference>
<keyword evidence="2" id="KW-0472">Membrane</keyword>
<evidence type="ECO:0000313" key="3">
    <source>
        <dbReference type="EMBL" id="OTX88193.1"/>
    </source>
</evidence>
<organism evidence="3 4">
    <name type="scientific">Bacillus wiedmannii</name>
    <dbReference type="NCBI Taxonomy" id="1890302"/>
    <lineage>
        <taxon>Bacteria</taxon>
        <taxon>Bacillati</taxon>
        <taxon>Bacillota</taxon>
        <taxon>Bacilli</taxon>
        <taxon>Bacillales</taxon>
        <taxon>Bacillaceae</taxon>
        <taxon>Bacillus</taxon>
        <taxon>Bacillus cereus group</taxon>
    </lineage>
</organism>
<keyword evidence="2" id="KW-0812">Transmembrane</keyword>
<accession>A0A242Z641</accession>
<reference evidence="3 4" key="1">
    <citation type="submission" date="2016-10" db="EMBL/GenBank/DDBJ databases">
        <title>Comparative genomics of Bacillus thuringiensis reveals a path to pathogens against multiple invertebrate hosts.</title>
        <authorList>
            <person name="Zheng J."/>
            <person name="Gao Q."/>
            <person name="Liu H."/>
            <person name="Peng D."/>
            <person name="Ruan L."/>
            <person name="Sun M."/>
        </authorList>
    </citation>
    <scope>NUCLEOTIDE SEQUENCE [LARGE SCALE GENOMIC DNA]</scope>
    <source>
        <strain evidence="3">BGSC 4BK1</strain>
    </source>
</reference>
<protein>
    <submittedName>
        <fullName evidence="3">Uncharacterized protein</fullName>
    </submittedName>
</protein>
<evidence type="ECO:0000256" key="2">
    <source>
        <dbReference type="SAM" id="Phobius"/>
    </source>
</evidence>
<feature type="region of interest" description="Disordered" evidence="1">
    <location>
        <begin position="56"/>
        <end position="84"/>
    </location>
</feature>
<evidence type="ECO:0000313" key="4">
    <source>
        <dbReference type="Proteomes" id="UP000194945"/>
    </source>
</evidence>
<sequence>MEAFLGLTSLIGIIVCLIMVIISLIKKNNQTKRWLKYTGLCFGILFITIALGSNNSSNSGDTPAKASEDSKDSVKTNTTNTKNPQVDTYKQYLSSLPGQHSSLNKTSSKFINGHSNLFPAKTDADVNATKSLIDHSISYKHLDKNITPYLEKLIPINGTVVGIKEDPFNNETFTYVHILTDDYESFQLIFSGNLKDIFKDSYVTAVGLPLSTNAFDNVSGGTTQSIILLGSTIDIAAQ</sequence>
<proteinExistence type="predicted"/>
<evidence type="ECO:0000256" key="1">
    <source>
        <dbReference type="SAM" id="MobiDB-lite"/>
    </source>
</evidence>
<dbReference type="RefSeq" id="WP_088092969.1">
    <property type="nucleotide sequence ID" value="NZ_JARMNH010000005.1"/>
</dbReference>
<name>A0A242Z641_9BACI</name>
<feature type="transmembrane region" description="Helical" evidence="2">
    <location>
        <begin position="34"/>
        <end position="53"/>
    </location>
</feature>
<feature type="transmembrane region" description="Helical" evidence="2">
    <location>
        <begin position="6"/>
        <end position="25"/>
    </location>
</feature>
<keyword evidence="2" id="KW-1133">Transmembrane helix</keyword>